<dbReference type="InterPro" id="IPR036388">
    <property type="entry name" value="WH-like_DNA-bd_sf"/>
</dbReference>
<dbReference type="PANTHER" id="PTHR23155">
    <property type="entry name" value="DISEASE RESISTANCE PROTEIN RP"/>
    <property type="match status" value="1"/>
</dbReference>
<dbReference type="Pfam" id="PF23559">
    <property type="entry name" value="WHD_DRP"/>
    <property type="match status" value="1"/>
</dbReference>
<evidence type="ECO:0000259" key="4">
    <source>
        <dbReference type="Pfam" id="PF23598"/>
    </source>
</evidence>
<keyword evidence="2" id="KW-0611">Plant defense</keyword>
<dbReference type="Gene3D" id="1.10.10.10">
    <property type="entry name" value="Winged helix-like DNA-binding domain superfamily/Winged helix DNA-binding domain"/>
    <property type="match status" value="1"/>
</dbReference>
<evidence type="ECO:0000256" key="1">
    <source>
        <dbReference type="ARBA" id="ARBA00022737"/>
    </source>
</evidence>
<dbReference type="AlphaFoldDB" id="A0A2T7D411"/>
<evidence type="ECO:0000256" key="2">
    <source>
        <dbReference type="ARBA" id="ARBA00022821"/>
    </source>
</evidence>
<dbReference type="STRING" id="1504633.A0A2T7D411"/>
<dbReference type="Pfam" id="PF23598">
    <property type="entry name" value="LRR_14"/>
    <property type="match status" value="1"/>
</dbReference>
<evidence type="ECO:0000259" key="3">
    <source>
        <dbReference type="Pfam" id="PF23559"/>
    </source>
</evidence>
<dbReference type="GO" id="GO:0043531">
    <property type="term" value="F:ADP binding"/>
    <property type="evidence" value="ECO:0007669"/>
    <property type="project" value="InterPro"/>
</dbReference>
<gene>
    <name evidence="5" type="ORF">GQ55_6G052000</name>
</gene>
<dbReference type="GO" id="GO:0042742">
    <property type="term" value="P:defense response to bacterium"/>
    <property type="evidence" value="ECO:0007669"/>
    <property type="project" value="UniProtKB-ARBA"/>
</dbReference>
<proteinExistence type="predicted"/>
<dbReference type="SUPFAM" id="SSF52540">
    <property type="entry name" value="P-loop containing nucleoside triphosphate hydrolases"/>
    <property type="match status" value="1"/>
</dbReference>
<dbReference type="InterPro" id="IPR044974">
    <property type="entry name" value="Disease_R_plants"/>
</dbReference>
<keyword evidence="1" id="KW-0677">Repeat</keyword>
<dbReference type="EMBL" id="CM009754">
    <property type="protein sequence ID" value="PUZ50339.1"/>
    <property type="molecule type" value="Genomic_DNA"/>
</dbReference>
<feature type="domain" description="Disease resistance protein winged helix" evidence="3">
    <location>
        <begin position="106"/>
        <end position="174"/>
    </location>
</feature>
<dbReference type="InterPro" id="IPR042197">
    <property type="entry name" value="Apaf_helical"/>
</dbReference>
<dbReference type="Gene3D" id="3.80.10.10">
    <property type="entry name" value="Ribonuclease Inhibitor"/>
    <property type="match status" value="1"/>
</dbReference>
<dbReference type="InterPro" id="IPR058922">
    <property type="entry name" value="WHD_DRP"/>
</dbReference>
<dbReference type="SUPFAM" id="SSF52058">
    <property type="entry name" value="L domain-like"/>
    <property type="match status" value="1"/>
</dbReference>
<accession>A0A2T7D411</accession>
<dbReference type="InterPro" id="IPR055414">
    <property type="entry name" value="LRR_R13L4/SHOC2-like"/>
</dbReference>
<dbReference type="Proteomes" id="UP000244336">
    <property type="component" value="Chromosome 6"/>
</dbReference>
<dbReference type="FunFam" id="1.10.10.10:FF:000322">
    <property type="entry name" value="Probable disease resistance protein At1g63360"/>
    <property type="match status" value="1"/>
</dbReference>
<dbReference type="PANTHER" id="PTHR23155:SF1028">
    <property type="entry name" value="OS08G0174800 PROTEIN"/>
    <property type="match status" value="1"/>
</dbReference>
<evidence type="ECO:0000313" key="6">
    <source>
        <dbReference type="Proteomes" id="UP000244336"/>
    </source>
</evidence>
<feature type="domain" description="Disease resistance R13L4/SHOC-2-like LRR" evidence="4">
    <location>
        <begin position="227"/>
        <end position="302"/>
    </location>
</feature>
<sequence length="302" mass="35213">MEALSFADSKRLFYRRAFGSEELRYPHLEKVCHGIMEKCSGLPLALITISSLLVDQVEKDEWKRVLTTIGHALAKNPDAEDMTKILSLSYYDLPRQLRTCFLYLSIFPEDYVIAKERLVNRWIAEGFIHEEQELSAYRIGENYFNDLINRSMIQPIDVEYGQAKVCLVHDIILDYIKCKAADENFITSIDSVEHQYTLEYKIRRLCVVNKRNEKKEDSIWTSLILSHVRSLTIFGHPIQTSLLSFKALRVLDIESSRGLNDHYITTFIEKLPHLKYLRLCSYLISNLPEEIGELHYLETLDV</sequence>
<dbReference type="InterPro" id="IPR032675">
    <property type="entry name" value="LRR_dom_sf"/>
</dbReference>
<evidence type="ECO:0000313" key="5">
    <source>
        <dbReference type="EMBL" id="PUZ50339.1"/>
    </source>
</evidence>
<dbReference type="GO" id="GO:0002758">
    <property type="term" value="P:innate immune response-activating signaling pathway"/>
    <property type="evidence" value="ECO:0007669"/>
    <property type="project" value="UniProtKB-ARBA"/>
</dbReference>
<dbReference type="GO" id="GO:0009626">
    <property type="term" value="P:plant-type hypersensitive response"/>
    <property type="evidence" value="ECO:0007669"/>
    <property type="project" value="UniProtKB-ARBA"/>
</dbReference>
<reference evidence="5 6" key="1">
    <citation type="submission" date="2018-04" db="EMBL/GenBank/DDBJ databases">
        <title>WGS assembly of Panicum hallii var. hallii HAL2.</title>
        <authorList>
            <person name="Lovell J."/>
            <person name="Jenkins J."/>
            <person name="Lowry D."/>
            <person name="Mamidi S."/>
            <person name="Sreedasyam A."/>
            <person name="Weng X."/>
            <person name="Barry K."/>
            <person name="Bonette J."/>
            <person name="Campitelli B."/>
            <person name="Daum C."/>
            <person name="Gordon S."/>
            <person name="Gould B."/>
            <person name="Lipzen A."/>
            <person name="MacQueen A."/>
            <person name="Palacio-Mejia J."/>
            <person name="Plott C."/>
            <person name="Shakirov E."/>
            <person name="Shu S."/>
            <person name="Yoshinaga Y."/>
            <person name="Zane M."/>
            <person name="Rokhsar D."/>
            <person name="Grimwood J."/>
            <person name="Schmutz J."/>
            <person name="Juenger T."/>
        </authorList>
    </citation>
    <scope>NUCLEOTIDE SEQUENCE [LARGE SCALE GENOMIC DNA]</scope>
    <source>
        <strain evidence="6">cv. HAL2</strain>
    </source>
</reference>
<dbReference type="OrthoDB" id="598235at2759"/>
<keyword evidence="6" id="KW-1185">Reference proteome</keyword>
<protein>
    <submittedName>
        <fullName evidence="5">Uncharacterized protein</fullName>
    </submittedName>
</protein>
<dbReference type="Gene3D" id="1.10.8.430">
    <property type="entry name" value="Helical domain of apoptotic protease-activating factors"/>
    <property type="match status" value="1"/>
</dbReference>
<dbReference type="InterPro" id="IPR027417">
    <property type="entry name" value="P-loop_NTPase"/>
</dbReference>
<name>A0A2T7D411_9POAL</name>
<dbReference type="Gramene" id="PUZ50339">
    <property type="protein sequence ID" value="PUZ50339"/>
    <property type="gene ID" value="GQ55_6G052000"/>
</dbReference>
<organism evidence="5 6">
    <name type="scientific">Panicum hallii var. hallii</name>
    <dbReference type="NCBI Taxonomy" id="1504633"/>
    <lineage>
        <taxon>Eukaryota</taxon>
        <taxon>Viridiplantae</taxon>
        <taxon>Streptophyta</taxon>
        <taxon>Embryophyta</taxon>
        <taxon>Tracheophyta</taxon>
        <taxon>Spermatophyta</taxon>
        <taxon>Magnoliopsida</taxon>
        <taxon>Liliopsida</taxon>
        <taxon>Poales</taxon>
        <taxon>Poaceae</taxon>
        <taxon>PACMAD clade</taxon>
        <taxon>Panicoideae</taxon>
        <taxon>Panicodae</taxon>
        <taxon>Paniceae</taxon>
        <taxon>Panicinae</taxon>
        <taxon>Panicum</taxon>
        <taxon>Panicum sect. Panicum</taxon>
    </lineage>
</organism>